<dbReference type="STRING" id="1802689.A3F25_01915"/>
<organism evidence="4 5">
    <name type="scientific">Candidatus Yanofskybacteria bacterium RIFCSPHIGHO2_12_FULL_45_19b</name>
    <dbReference type="NCBI Taxonomy" id="1802689"/>
    <lineage>
        <taxon>Bacteria</taxon>
        <taxon>Candidatus Yanofskyibacteriota</taxon>
    </lineage>
</organism>
<dbReference type="AlphaFoldDB" id="A0A1F8G3G0"/>
<dbReference type="Pfam" id="PF18915">
    <property type="entry name" value="DUF5667"/>
    <property type="match status" value="1"/>
</dbReference>
<accession>A0A1F8G3G0</accession>
<protein>
    <recommendedName>
        <fullName evidence="3">DUF5667 domain-containing protein</fullName>
    </recommendedName>
</protein>
<evidence type="ECO:0000313" key="5">
    <source>
        <dbReference type="Proteomes" id="UP000177478"/>
    </source>
</evidence>
<feature type="region of interest" description="Disordered" evidence="1">
    <location>
        <begin position="326"/>
        <end position="366"/>
    </location>
</feature>
<keyword evidence="2" id="KW-0472">Membrane</keyword>
<evidence type="ECO:0000313" key="4">
    <source>
        <dbReference type="EMBL" id="OGN19887.1"/>
    </source>
</evidence>
<evidence type="ECO:0000259" key="3">
    <source>
        <dbReference type="Pfam" id="PF18915"/>
    </source>
</evidence>
<dbReference type="Proteomes" id="UP000177478">
    <property type="component" value="Unassembled WGS sequence"/>
</dbReference>
<feature type="compositionally biased region" description="Polar residues" evidence="1">
    <location>
        <begin position="326"/>
        <end position="336"/>
    </location>
</feature>
<gene>
    <name evidence="4" type="ORF">A3F25_01915</name>
</gene>
<feature type="transmembrane region" description="Helical" evidence="2">
    <location>
        <begin position="55"/>
        <end position="73"/>
    </location>
</feature>
<evidence type="ECO:0000256" key="2">
    <source>
        <dbReference type="SAM" id="Phobius"/>
    </source>
</evidence>
<feature type="compositionally biased region" description="Basic and acidic residues" evidence="1">
    <location>
        <begin position="339"/>
        <end position="351"/>
    </location>
</feature>
<sequence>MNKTLRQLIQEAKEFGLSSEERNAGKASLRLFVKTHPLSEKGFWYSFRLVMLRPASLSLVLVLLFGVGTTLAAENTLPGDTLYPVKVRVNEPIQSWLYFSEQSRADRDALLASRRLEEAEELATQDRLDVTTAKQVEANFQAQIDRTQARIAKFSDSDAKAGADVAINLETSLRVHDRILLNIASSSQGDAKLQIESLLDKVRASTKRAAKDRNREEGEVKIQNKPSVQLAAEGRMPAAQNVISEVENLIGVKSSQLGVAATTQAKTRLDIATVFFSDGQAKLKTGAYAEAFTLFGQARATAQEAKLLIEAKGRLEKKTETVTTTAPASSPVVTNANGGERENNGEVDNKSGRGFMRNNLKIDLGP</sequence>
<comment type="caution">
    <text evidence="4">The sequence shown here is derived from an EMBL/GenBank/DDBJ whole genome shotgun (WGS) entry which is preliminary data.</text>
</comment>
<dbReference type="EMBL" id="MGKD01000010">
    <property type="protein sequence ID" value="OGN19887.1"/>
    <property type="molecule type" value="Genomic_DNA"/>
</dbReference>
<name>A0A1F8G3G0_9BACT</name>
<evidence type="ECO:0000256" key="1">
    <source>
        <dbReference type="SAM" id="MobiDB-lite"/>
    </source>
</evidence>
<reference evidence="4 5" key="1">
    <citation type="journal article" date="2016" name="Nat. Commun.">
        <title>Thousands of microbial genomes shed light on interconnected biogeochemical processes in an aquifer system.</title>
        <authorList>
            <person name="Anantharaman K."/>
            <person name="Brown C.T."/>
            <person name="Hug L.A."/>
            <person name="Sharon I."/>
            <person name="Castelle C.J."/>
            <person name="Probst A.J."/>
            <person name="Thomas B.C."/>
            <person name="Singh A."/>
            <person name="Wilkins M.J."/>
            <person name="Karaoz U."/>
            <person name="Brodie E.L."/>
            <person name="Williams K.H."/>
            <person name="Hubbard S.S."/>
            <person name="Banfield J.F."/>
        </authorList>
    </citation>
    <scope>NUCLEOTIDE SEQUENCE [LARGE SCALE GENOMIC DNA]</scope>
</reference>
<feature type="domain" description="DUF5667" evidence="3">
    <location>
        <begin position="76"/>
        <end position="164"/>
    </location>
</feature>
<keyword evidence="2" id="KW-1133">Transmembrane helix</keyword>
<proteinExistence type="predicted"/>
<dbReference type="InterPro" id="IPR043725">
    <property type="entry name" value="DUF5667"/>
</dbReference>
<keyword evidence="2" id="KW-0812">Transmembrane</keyword>